<reference evidence="2" key="1">
    <citation type="journal article" date="2019" name="Int. J. Syst. Evol. Microbiol.">
        <title>The Global Catalogue of Microorganisms (GCM) 10K type strain sequencing project: providing services to taxonomists for standard genome sequencing and annotation.</title>
        <authorList>
            <consortium name="The Broad Institute Genomics Platform"/>
            <consortium name="The Broad Institute Genome Sequencing Center for Infectious Disease"/>
            <person name="Wu L."/>
            <person name="Ma J."/>
        </authorList>
    </citation>
    <scope>NUCLEOTIDE SEQUENCE [LARGE SCALE GENOMIC DNA]</scope>
    <source>
        <strain evidence="2">CCM 8980</strain>
    </source>
</reference>
<evidence type="ECO:0000313" key="2">
    <source>
        <dbReference type="Proteomes" id="UP001597196"/>
    </source>
</evidence>
<proteinExistence type="predicted"/>
<organism evidence="1 2">
    <name type="scientific">Lacticaseibacillus mingshuiensis</name>
    <dbReference type="NCBI Taxonomy" id="2799574"/>
    <lineage>
        <taxon>Bacteria</taxon>
        <taxon>Bacillati</taxon>
        <taxon>Bacillota</taxon>
        <taxon>Bacilli</taxon>
        <taxon>Lactobacillales</taxon>
        <taxon>Lactobacillaceae</taxon>
        <taxon>Lacticaseibacillus</taxon>
    </lineage>
</organism>
<protein>
    <submittedName>
        <fullName evidence="1">Uncharacterized protein</fullName>
    </submittedName>
</protein>
<name>A0ABW4CH92_9LACO</name>
<keyword evidence="2" id="KW-1185">Reference proteome</keyword>
<evidence type="ECO:0000313" key="1">
    <source>
        <dbReference type="EMBL" id="MFD1429927.1"/>
    </source>
</evidence>
<sequence length="99" mass="11386">MENKARSFQSMTQELARATRQFFALATPAAEMPQTQLDQFAAQAFARHYRVALFFRGEEAPLAGTLTRQLTGGRYLFQAYRSNLYRVVQSDQLTYIQKV</sequence>
<comment type="caution">
    <text evidence="1">The sequence shown here is derived from an EMBL/GenBank/DDBJ whole genome shotgun (WGS) entry which is preliminary data.</text>
</comment>
<dbReference type="EMBL" id="JBHTOC010000008">
    <property type="protein sequence ID" value="MFD1429927.1"/>
    <property type="molecule type" value="Genomic_DNA"/>
</dbReference>
<gene>
    <name evidence="1" type="ORF">ACFQ4P_06665</name>
</gene>
<dbReference type="Proteomes" id="UP001597196">
    <property type="component" value="Unassembled WGS sequence"/>
</dbReference>
<dbReference type="RefSeq" id="WP_125695974.1">
    <property type="nucleotide sequence ID" value="NZ_BOLQ01000019.1"/>
</dbReference>
<accession>A0ABW4CH92</accession>